<protein>
    <recommendedName>
        <fullName evidence="1">Reverse transcriptase domain-containing protein</fullName>
    </recommendedName>
</protein>
<dbReference type="InterPro" id="IPR000477">
    <property type="entry name" value="RT_dom"/>
</dbReference>
<gene>
    <name evidence="2" type="ORF">ABMA27_002757</name>
</gene>
<name>A0ABR3HUS1_LOXSC</name>
<evidence type="ECO:0000259" key="1">
    <source>
        <dbReference type="Pfam" id="PF00078"/>
    </source>
</evidence>
<evidence type="ECO:0000313" key="2">
    <source>
        <dbReference type="EMBL" id="KAL0880305.1"/>
    </source>
</evidence>
<dbReference type="EMBL" id="JBEUOH010000013">
    <property type="protein sequence ID" value="KAL0880305.1"/>
    <property type="molecule type" value="Genomic_DNA"/>
</dbReference>
<organism evidence="2 3">
    <name type="scientific">Loxostege sticticalis</name>
    <name type="common">Beet webworm moth</name>
    <dbReference type="NCBI Taxonomy" id="481309"/>
    <lineage>
        <taxon>Eukaryota</taxon>
        <taxon>Metazoa</taxon>
        <taxon>Ecdysozoa</taxon>
        <taxon>Arthropoda</taxon>
        <taxon>Hexapoda</taxon>
        <taxon>Insecta</taxon>
        <taxon>Pterygota</taxon>
        <taxon>Neoptera</taxon>
        <taxon>Endopterygota</taxon>
        <taxon>Lepidoptera</taxon>
        <taxon>Glossata</taxon>
        <taxon>Ditrysia</taxon>
        <taxon>Pyraloidea</taxon>
        <taxon>Crambidae</taxon>
        <taxon>Pyraustinae</taxon>
        <taxon>Loxostege</taxon>
    </lineage>
</organism>
<comment type="caution">
    <text evidence="2">The sequence shown here is derived from an EMBL/GenBank/DDBJ whole genome shotgun (WGS) entry which is preliminary data.</text>
</comment>
<dbReference type="Proteomes" id="UP001549920">
    <property type="component" value="Unassembled WGS sequence"/>
</dbReference>
<dbReference type="Pfam" id="PF00078">
    <property type="entry name" value="RVT_1"/>
    <property type="match status" value="1"/>
</dbReference>
<accession>A0ABR3HUS1</accession>
<dbReference type="PANTHER" id="PTHR33481:SF1">
    <property type="entry name" value="ENDONUCLEASE_EXONUCLEASE_PHOSPHATASE DOMAIN-CONTAINING PROTEIN-RELATED"/>
    <property type="match status" value="1"/>
</dbReference>
<dbReference type="PANTHER" id="PTHR33481">
    <property type="entry name" value="REVERSE TRANSCRIPTASE"/>
    <property type="match status" value="1"/>
</dbReference>
<keyword evidence="3" id="KW-1185">Reference proteome</keyword>
<evidence type="ECO:0000313" key="3">
    <source>
        <dbReference type="Proteomes" id="UP001549920"/>
    </source>
</evidence>
<feature type="domain" description="Reverse transcriptase" evidence="1">
    <location>
        <begin position="27"/>
        <end position="119"/>
    </location>
</feature>
<sequence length="356" mass="39457">MVVRSVRGISRILKHKLGLIRVWVLRTRLCGGVGVICYADDTLVTARGTSYPDAARRATAGVATIVQRIRELGLEVALEKSEALCFHRVRQAPPVGAHLVVGGVRIETGRTMKYLGLTLDSRWNFEAHFKRLAPKLLATAGALSRLLPNLGGPSATCRRLYMGVVRSMALYGAPVWYDALSSGTIRQLSRVQRVLAVRAIRGYRSIGTDAALLLAGTPPWDLDAKVLAAVYEWRGDLRSQDLRPAPREIQAERDRLDDLALEGWQCRLASGTAGRRTVMAIRPVLKEWSEEKWQAVLTFCEAVVSQKEAAEREREASADAPTIRRRLTGRRRRQFNLLMPLLDGPRTTDSGESAGR</sequence>
<reference evidence="2 3" key="1">
    <citation type="submission" date="2024-06" db="EMBL/GenBank/DDBJ databases">
        <title>A chromosome-level genome assembly of beet webworm, Loxostege sticticalis.</title>
        <authorList>
            <person name="Zhang Y."/>
        </authorList>
    </citation>
    <scope>NUCLEOTIDE SEQUENCE [LARGE SCALE GENOMIC DNA]</scope>
    <source>
        <strain evidence="2">AQ026</strain>
        <tissue evidence="2">Whole body</tissue>
    </source>
</reference>
<proteinExistence type="predicted"/>